<keyword evidence="1" id="KW-0472">Membrane</keyword>
<dbReference type="GO" id="GO:0016787">
    <property type="term" value="F:hydrolase activity"/>
    <property type="evidence" value="ECO:0007669"/>
    <property type="project" value="UniProtKB-KW"/>
</dbReference>
<dbReference type="InterPro" id="IPR007404">
    <property type="entry name" value="YdjM-like"/>
</dbReference>
<keyword evidence="1" id="KW-1133">Transmembrane helix</keyword>
<dbReference type="InterPro" id="IPR053170">
    <property type="entry name" value="Transcription_regulator"/>
</dbReference>
<feature type="transmembrane region" description="Helical" evidence="1">
    <location>
        <begin position="12"/>
        <end position="29"/>
    </location>
</feature>
<proteinExistence type="predicted"/>
<organism evidence="2 3">
    <name type="scientific">Candidatus Propionivibrio aalborgensis</name>
    <dbReference type="NCBI Taxonomy" id="1860101"/>
    <lineage>
        <taxon>Bacteria</taxon>
        <taxon>Pseudomonadati</taxon>
        <taxon>Pseudomonadota</taxon>
        <taxon>Betaproteobacteria</taxon>
        <taxon>Rhodocyclales</taxon>
        <taxon>Rhodocyclaceae</taxon>
        <taxon>Propionivibrio</taxon>
    </lineage>
</organism>
<keyword evidence="3" id="KW-1185">Reference proteome</keyword>
<evidence type="ECO:0000313" key="3">
    <source>
        <dbReference type="Proteomes" id="UP000199600"/>
    </source>
</evidence>
<protein>
    <submittedName>
        <fullName evidence="2">Membrane-bound metal-dependent hydrolase</fullName>
    </submittedName>
</protein>
<keyword evidence="1" id="KW-0812">Transmembrane</keyword>
<feature type="transmembrane region" description="Helical" evidence="1">
    <location>
        <begin position="74"/>
        <end position="96"/>
    </location>
</feature>
<accession>A0A1A8XES0</accession>
<reference evidence="2 3" key="1">
    <citation type="submission" date="2016-06" db="EMBL/GenBank/DDBJ databases">
        <authorList>
            <person name="Kjaerup R.B."/>
            <person name="Dalgaard T.S."/>
            <person name="Juul-Madsen H.R."/>
        </authorList>
    </citation>
    <scope>NUCLEOTIDE SEQUENCE [LARGE SCALE GENOMIC DNA]</scope>
    <source>
        <strain evidence="2">2</strain>
    </source>
</reference>
<dbReference type="Pfam" id="PF04307">
    <property type="entry name" value="YdjM"/>
    <property type="match status" value="1"/>
</dbReference>
<sequence length="290" mass="32613">MAIQYHRHFTHALAFIPVGGIVAALPWLVRPRHHPNWRPIVAATTIGYATHAVLDACTNYGTHLLWPFSTLRVAWHWVTTIGPLLTLMLLIGLVFAVRRGSRFPAAVALALSVAYVGTAAWQRERALDLQVRIAAARGHPLDRAEMFPTVGNPLLWRSVYQSGNTLYTDRLRVVGRDGARWKEGSTVELLLEKDLPLEARADERVRRDFMRFSYFSAGWTARASADPSVIGDARYSLRTDGFEPIWGVRFHPGTARPTEWVDRTIKNRVPVSELWRELKGTAAGYGSLPR</sequence>
<dbReference type="EMBL" id="FLQY01000002">
    <property type="protein sequence ID" value="SBT03231.1"/>
    <property type="molecule type" value="Genomic_DNA"/>
</dbReference>
<evidence type="ECO:0000256" key="1">
    <source>
        <dbReference type="SAM" id="Phobius"/>
    </source>
</evidence>
<dbReference type="Proteomes" id="UP000199600">
    <property type="component" value="Unassembled WGS sequence"/>
</dbReference>
<feature type="transmembrane region" description="Helical" evidence="1">
    <location>
        <begin position="103"/>
        <end position="121"/>
    </location>
</feature>
<gene>
    <name evidence="2" type="ORF">PROAA_100015</name>
</gene>
<dbReference type="PANTHER" id="PTHR40031:SF1">
    <property type="entry name" value="MEMBRANE-BOUND METAL-DEPENDENT HYDROLASE"/>
    <property type="match status" value="1"/>
</dbReference>
<keyword evidence="2" id="KW-0378">Hydrolase</keyword>
<dbReference type="AlphaFoldDB" id="A0A1A8XES0"/>
<evidence type="ECO:0000313" key="2">
    <source>
        <dbReference type="EMBL" id="SBT03231.1"/>
    </source>
</evidence>
<dbReference type="PANTHER" id="PTHR40031">
    <property type="entry name" value="HYPOTHETICAL MEMBRANE SPANNING PROTEIN"/>
    <property type="match status" value="1"/>
</dbReference>
<name>A0A1A8XES0_9RHOO</name>